<dbReference type="AlphaFoldDB" id="A0A4S4LQQ4"/>
<evidence type="ECO:0000313" key="2">
    <source>
        <dbReference type="EMBL" id="THH14649.1"/>
    </source>
</evidence>
<comment type="caution">
    <text evidence="2">The sequence shown here is derived from an EMBL/GenBank/DDBJ whole genome shotgun (WGS) entry which is preliminary data.</text>
</comment>
<organism evidence="2 3">
    <name type="scientific">Bondarzewia mesenterica</name>
    <dbReference type="NCBI Taxonomy" id="1095465"/>
    <lineage>
        <taxon>Eukaryota</taxon>
        <taxon>Fungi</taxon>
        <taxon>Dikarya</taxon>
        <taxon>Basidiomycota</taxon>
        <taxon>Agaricomycotina</taxon>
        <taxon>Agaricomycetes</taxon>
        <taxon>Russulales</taxon>
        <taxon>Bondarzewiaceae</taxon>
        <taxon>Bondarzewia</taxon>
    </lineage>
</organism>
<dbReference type="OrthoDB" id="2756618at2759"/>
<name>A0A4S4LQQ4_9AGAM</name>
<proteinExistence type="predicted"/>
<evidence type="ECO:0000313" key="3">
    <source>
        <dbReference type="Proteomes" id="UP000310158"/>
    </source>
</evidence>
<feature type="transmembrane region" description="Helical" evidence="1">
    <location>
        <begin position="240"/>
        <end position="259"/>
    </location>
</feature>
<keyword evidence="1" id="KW-1133">Transmembrane helix</keyword>
<feature type="transmembrane region" description="Helical" evidence="1">
    <location>
        <begin position="12"/>
        <end position="35"/>
    </location>
</feature>
<keyword evidence="3" id="KW-1185">Reference proteome</keyword>
<feature type="transmembrane region" description="Helical" evidence="1">
    <location>
        <begin position="100"/>
        <end position="118"/>
    </location>
</feature>
<sequence length="340" mass="37356">MGIPLGKAEFLALFLETFAYGTFFTLCSITVFILLRNYRDSTRKTGFLLTVALLMLVLATAHLSIDFVRAFDAFAVQHSENGADGYYDVLSNPLFVAKTFIYWAQTLLGDGVIIWHCYVIYAKCLLVVVPPILFVFLAFAAGIIDINTLMHSKLETTIFMTVPPWISTFFVATLLINVYCTFMISWRIYTSISVSFPSGSGFGAGNLFPAMIVIIESGALYTSSIVAFLCTYLAHSNGQYPAMDLIAPLVGIVYCLIILQVRLHVGSSVPSEPSSSDQIHWAMRTSSSFVTPPTSQAGMAYPTTPITIEGMTHVMNNLSLYCHHHLDTPSQGTLTGADRV</sequence>
<reference evidence="2 3" key="1">
    <citation type="submission" date="2019-02" db="EMBL/GenBank/DDBJ databases">
        <title>Genome sequencing of the rare red list fungi Bondarzewia mesenterica.</title>
        <authorList>
            <person name="Buettner E."/>
            <person name="Kellner H."/>
        </authorList>
    </citation>
    <scope>NUCLEOTIDE SEQUENCE [LARGE SCALE GENOMIC DNA]</scope>
    <source>
        <strain evidence="2 3">DSM 108281</strain>
    </source>
</reference>
<feature type="transmembrane region" description="Helical" evidence="1">
    <location>
        <begin position="47"/>
        <end position="65"/>
    </location>
</feature>
<feature type="transmembrane region" description="Helical" evidence="1">
    <location>
        <begin position="125"/>
        <end position="144"/>
    </location>
</feature>
<evidence type="ECO:0000256" key="1">
    <source>
        <dbReference type="SAM" id="Phobius"/>
    </source>
</evidence>
<feature type="transmembrane region" description="Helical" evidence="1">
    <location>
        <begin position="207"/>
        <end position="234"/>
    </location>
</feature>
<feature type="transmembrane region" description="Helical" evidence="1">
    <location>
        <begin position="164"/>
        <end position="186"/>
    </location>
</feature>
<gene>
    <name evidence="2" type="ORF">EW146_g5708</name>
</gene>
<accession>A0A4S4LQQ4</accession>
<dbReference type="EMBL" id="SGPL01000260">
    <property type="protein sequence ID" value="THH14649.1"/>
    <property type="molecule type" value="Genomic_DNA"/>
</dbReference>
<keyword evidence="1" id="KW-0812">Transmembrane</keyword>
<dbReference type="Proteomes" id="UP000310158">
    <property type="component" value="Unassembled WGS sequence"/>
</dbReference>
<protein>
    <submittedName>
        <fullName evidence="2">Uncharacterized protein</fullName>
    </submittedName>
</protein>
<keyword evidence="1" id="KW-0472">Membrane</keyword>